<dbReference type="GO" id="GO:0016787">
    <property type="term" value="F:hydrolase activity"/>
    <property type="evidence" value="ECO:0007669"/>
    <property type="project" value="UniProtKB-KW"/>
</dbReference>
<evidence type="ECO:0000313" key="5">
    <source>
        <dbReference type="EMBL" id="MBO3085647.1"/>
    </source>
</evidence>
<dbReference type="Gene3D" id="1.50.10.10">
    <property type="match status" value="1"/>
</dbReference>
<dbReference type="InterPro" id="IPR012878">
    <property type="entry name" value="Beta-AFase-like_GH127_cat"/>
</dbReference>
<dbReference type="Pfam" id="PF16375">
    <property type="entry name" value="DUF4986"/>
    <property type="match status" value="1"/>
</dbReference>
<evidence type="ECO:0000313" key="6">
    <source>
        <dbReference type="Proteomes" id="UP000678317"/>
    </source>
</evidence>
<dbReference type="InterPro" id="IPR032275">
    <property type="entry name" value="DUF4986"/>
</dbReference>
<dbReference type="PANTHER" id="PTHR31151:SF0">
    <property type="entry name" value="PROLINE-TRNA LIGASE (DUF1680)"/>
    <property type="match status" value="1"/>
</dbReference>
<dbReference type="Pfam" id="PF20736">
    <property type="entry name" value="Glyco_hydro127M"/>
    <property type="match status" value="1"/>
</dbReference>
<protein>
    <submittedName>
        <fullName evidence="5">Glycoside hydrolase family 127 protein</fullName>
    </submittedName>
</protein>
<name>A0ABS3SIR7_9CELL</name>
<keyword evidence="6" id="KW-1185">Reference proteome</keyword>
<gene>
    <name evidence="5" type="ORF">J4035_13460</name>
</gene>
<reference evidence="5 6" key="1">
    <citation type="submission" date="2021-03" db="EMBL/GenBank/DDBJ databases">
        <title>novel species in genus Cellulomonas.</title>
        <authorList>
            <person name="Zhang G."/>
        </authorList>
    </citation>
    <scope>NUCLEOTIDE SEQUENCE [LARGE SCALE GENOMIC DNA]</scope>
    <source>
        <strain evidence="6">zg-ZUI188</strain>
    </source>
</reference>
<sequence>MTSADFLPLSAVELGPGLFRTAQERVRETLLGLSVDRLLAPFRREVGLPPVAASYDGWESSGLDGHTAGHVLSALSSLTQSGYPEVRGRAEQLVAGLRECQVAGGTGYVGGIPGGGALWDELRTGDIRETSFHLNDRWVPLYNLHKTVAGLVDAVTAQVSGADAVLTDVVRWWERLLADLDDAALARVLVTESGGLVETFARVAELTGEPRHLATARRLLPAIAEPLVAGRDELDGQHANTQAPVAVGLATVDRVARSLEDAAGDEACRVGAQTFWTSVARRRSVAIGAASVRENFHSAEDFSPMFTGREGPESCLTYNMVKLSAELFRTTGDDDYLDVAERALVNHLLSTQHPDGGFVYFTSMRPGHYRSYSAPEQGFWCCVGTGLETPTRHGAWAFSTSGDELGVNLLLDATARWRDRGVTVRVSSGYPLTERVTLEVTAAQPTRFTLAVRIPSWVGTAATATIDAERTAVAAGSRLRVDREWAGTTTVDLVLPAAARLEQSPDGGPWAQALWGPLVLAERVPDDTVSYVAAPTRMGHVAGGPLRPLAEAPVLGPGSGRSISRTPDGFTMRDIDGLPIVLEPFATLHDARYVAAWPFAPDGDAVGRRAALQAVDQSSLSLAARTLDEVAFGEQQPEVDHGVVGSGTVVGREGDERWRSATGDIRLTVLDWRSTATSLRLEWLSDTEPTALRVVAAGQVVLDELLEPDPLGRRVVQEVGLPLGRELNVEIPVVIHAGEGRSTPRLLGLRLLAAAGD</sequence>
<accession>A0ABS3SIR7</accession>
<evidence type="ECO:0000259" key="4">
    <source>
        <dbReference type="Pfam" id="PF20736"/>
    </source>
</evidence>
<dbReference type="RefSeq" id="WP_208289937.1">
    <property type="nucleotide sequence ID" value="NZ_CP074404.1"/>
</dbReference>
<dbReference type="Pfam" id="PF07944">
    <property type="entry name" value="Beta-AFase-like_GH127_cat"/>
    <property type="match status" value="1"/>
</dbReference>
<feature type="domain" description="Glycoside hydrolase GH146 substrate-binding" evidence="3">
    <location>
        <begin position="622"/>
        <end position="752"/>
    </location>
</feature>
<feature type="domain" description="Non-reducing end beta-L-arabinofuranosidase-like GH127 catalytic" evidence="1">
    <location>
        <begin position="11"/>
        <end position="393"/>
    </location>
</feature>
<dbReference type="InterPro" id="IPR012341">
    <property type="entry name" value="6hp_glycosidase-like_sf"/>
</dbReference>
<comment type="caution">
    <text evidence="5">The sequence shown here is derived from an EMBL/GenBank/DDBJ whole genome shotgun (WGS) entry which is preliminary data.</text>
</comment>
<dbReference type="SUPFAM" id="SSF48208">
    <property type="entry name" value="Six-hairpin glycosidases"/>
    <property type="match status" value="1"/>
</dbReference>
<feature type="domain" description="Non-reducing end beta-L-arabinofuranosidase-like GH127 middle" evidence="4">
    <location>
        <begin position="405"/>
        <end position="496"/>
    </location>
</feature>
<feature type="domain" description="DUF4986" evidence="2">
    <location>
        <begin position="527"/>
        <end position="597"/>
    </location>
</feature>
<keyword evidence="5" id="KW-0378">Hydrolase</keyword>
<dbReference type="InterPro" id="IPR049046">
    <property type="entry name" value="Beta-AFase-like_GH127_middle"/>
</dbReference>
<organism evidence="5 6">
    <name type="scientific">Cellulomonas fengjieae</name>
    <dbReference type="NCBI Taxonomy" id="2819978"/>
    <lineage>
        <taxon>Bacteria</taxon>
        <taxon>Bacillati</taxon>
        <taxon>Actinomycetota</taxon>
        <taxon>Actinomycetes</taxon>
        <taxon>Micrococcales</taxon>
        <taxon>Cellulomonadaceae</taxon>
        <taxon>Cellulomonas</taxon>
    </lineage>
</organism>
<dbReference type="PANTHER" id="PTHR31151">
    <property type="entry name" value="PROLINE-TRNA LIGASE (DUF1680)"/>
    <property type="match status" value="1"/>
</dbReference>
<dbReference type="InterPro" id="IPR046544">
    <property type="entry name" value="GH146_SB_dom"/>
</dbReference>
<proteinExistence type="predicted"/>
<dbReference type="Proteomes" id="UP000678317">
    <property type="component" value="Unassembled WGS sequence"/>
</dbReference>
<evidence type="ECO:0000259" key="3">
    <source>
        <dbReference type="Pfam" id="PF20620"/>
    </source>
</evidence>
<dbReference type="InterPro" id="IPR008928">
    <property type="entry name" value="6-hairpin_glycosidase_sf"/>
</dbReference>
<evidence type="ECO:0000259" key="1">
    <source>
        <dbReference type="Pfam" id="PF07944"/>
    </source>
</evidence>
<dbReference type="Pfam" id="PF20620">
    <property type="entry name" value="DUF6805"/>
    <property type="match status" value="1"/>
</dbReference>
<dbReference type="EMBL" id="JAGFBM010000007">
    <property type="protein sequence ID" value="MBO3085647.1"/>
    <property type="molecule type" value="Genomic_DNA"/>
</dbReference>
<evidence type="ECO:0000259" key="2">
    <source>
        <dbReference type="Pfam" id="PF16375"/>
    </source>
</evidence>